<reference evidence="2 3" key="1">
    <citation type="journal article" date="2018" name="G3 (Bethesda)">
        <title>Phylogenetic and Phylogenomic Definition of Rhizopus Species.</title>
        <authorList>
            <person name="Gryganskyi A.P."/>
            <person name="Golan J."/>
            <person name="Dolatabadi S."/>
            <person name="Mondo S."/>
            <person name="Robb S."/>
            <person name="Idnurm A."/>
            <person name="Muszewska A."/>
            <person name="Steczkiewicz K."/>
            <person name="Masonjones S."/>
            <person name="Liao H.L."/>
            <person name="Gajdeczka M.T."/>
            <person name="Anike F."/>
            <person name="Vuek A."/>
            <person name="Anishchenko I.M."/>
            <person name="Voigt K."/>
            <person name="de Hoog G.S."/>
            <person name="Smith M.E."/>
            <person name="Heitman J."/>
            <person name="Vilgalys R."/>
            <person name="Stajich J.E."/>
        </authorList>
    </citation>
    <scope>NUCLEOTIDE SEQUENCE [LARGE SCALE GENOMIC DNA]</scope>
    <source>
        <strain evidence="2 3">CBS 357.93</strain>
    </source>
</reference>
<feature type="transmembrane region" description="Helical" evidence="1">
    <location>
        <begin position="43"/>
        <end position="63"/>
    </location>
</feature>
<dbReference type="AlphaFoldDB" id="A0A367IY13"/>
<accession>A0A367IY13</accession>
<protein>
    <submittedName>
        <fullName evidence="2">Uncharacterized protein</fullName>
    </submittedName>
</protein>
<dbReference type="Proteomes" id="UP000252139">
    <property type="component" value="Unassembled WGS sequence"/>
</dbReference>
<organism evidence="2 3">
    <name type="scientific">Rhizopus azygosporus</name>
    <name type="common">Rhizopus microsporus var. azygosporus</name>
    <dbReference type="NCBI Taxonomy" id="86630"/>
    <lineage>
        <taxon>Eukaryota</taxon>
        <taxon>Fungi</taxon>
        <taxon>Fungi incertae sedis</taxon>
        <taxon>Mucoromycota</taxon>
        <taxon>Mucoromycotina</taxon>
        <taxon>Mucoromycetes</taxon>
        <taxon>Mucorales</taxon>
        <taxon>Mucorineae</taxon>
        <taxon>Rhizopodaceae</taxon>
        <taxon>Rhizopus</taxon>
    </lineage>
</organism>
<evidence type="ECO:0000313" key="3">
    <source>
        <dbReference type="Proteomes" id="UP000252139"/>
    </source>
</evidence>
<comment type="caution">
    <text evidence="2">The sequence shown here is derived from an EMBL/GenBank/DDBJ whole genome shotgun (WGS) entry which is preliminary data.</text>
</comment>
<keyword evidence="1" id="KW-1133">Transmembrane helix</keyword>
<proteinExistence type="predicted"/>
<keyword evidence="3" id="KW-1185">Reference proteome</keyword>
<keyword evidence="1" id="KW-0812">Transmembrane</keyword>
<dbReference type="EMBL" id="PJQL01002970">
    <property type="protein sequence ID" value="RCH82575.1"/>
    <property type="molecule type" value="Genomic_DNA"/>
</dbReference>
<evidence type="ECO:0000256" key="1">
    <source>
        <dbReference type="SAM" id="Phobius"/>
    </source>
</evidence>
<sequence length="68" mass="7629">NNYSNVPCSNARQAGIWKALDMVPLDLCTAGIATSFPWTRQDICIFVDKGILIVVMVVCTWYYGKGHY</sequence>
<keyword evidence="1" id="KW-0472">Membrane</keyword>
<name>A0A367IY13_RHIAZ</name>
<gene>
    <name evidence="2" type="ORF">CU097_007325</name>
</gene>
<feature type="non-terminal residue" evidence="2">
    <location>
        <position position="1"/>
    </location>
</feature>
<evidence type="ECO:0000313" key="2">
    <source>
        <dbReference type="EMBL" id="RCH82575.1"/>
    </source>
</evidence>